<reference evidence="2 3" key="1">
    <citation type="submission" date="2019-02" db="EMBL/GenBank/DDBJ databases">
        <title>Deep-cultivation of Planctomycetes and their phenomic and genomic characterization uncovers novel biology.</title>
        <authorList>
            <person name="Wiegand S."/>
            <person name="Jogler M."/>
            <person name="Boedeker C."/>
            <person name="Pinto D."/>
            <person name="Vollmers J."/>
            <person name="Rivas-Marin E."/>
            <person name="Kohn T."/>
            <person name="Peeters S.H."/>
            <person name="Heuer A."/>
            <person name="Rast P."/>
            <person name="Oberbeckmann S."/>
            <person name="Bunk B."/>
            <person name="Jeske O."/>
            <person name="Meyerdierks A."/>
            <person name="Storesund J.E."/>
            <person name="Kallscheuer N."/>
            <person name="Luecker S."/>
            <person name="Lage O.M."/>
            <person name="Pohl T."/>
            <person name="Merkel B.J."/>
            <person name="Hornburger P."/>
            <person name="Mueller R.-W."/>
            <person name="Bruemmer F."/>
            <person name="Labrenz M."/>
            <person name="Spormann A.M."/>
            <person name="Op den Camp H."/>
            <person name="Overmann J."/>
            <person name="Amann R."/>
            <person name="Jetten M.S.M."/>
            <person name="Mascher T."/>
            <person name="Medema M.H."/>
            <person name="Devos D.P."/>
            <person name="Kaster A.-K."/>
            <person name="Ovreas L."/>
            <person name="Rohde M."/>
            <person name="Galperin M.Y."/>
            <person name="Jogler C."/>
        </authorList>
    </citation>
    <scope>NUCLEOTIDE SEQUENCE [LARGE SCALE GENOMIC DNA]</scope>
    <source>
        <strain evidence="2 3">ElP</strain>
    </source>
</reference>
<gene>
    <name evidence="2" type="ORF">ElP_63930</name>
</gene>
<feature type="region of interest" description="Disordered" evidence="1">
    <location>
        <begin position="222"/>
        <end position="294"/>
    </location>
</feature>
<keyword evidence="3" id="KW-1185">Reference proteome</keyword>
<evidence type="ECO:0000256" key="1">
    <source>
        <dbReference type="SAM" id="MobiDB-lite"/>
    </source>
</evidence>
<name>A0A518HC47_9BACT</name>
<accession>A0A518HC47</accession>
<dbReference type="Proteomes" id="UP000317835">
    <property type="component" value="Chromosome"/>
</dbReference>
<dbReference type="EMBL" id="CP036426">
    <property type="protein sequence ID" value="QDV38438.1"/>
    <property type="molecule type" value="Genomic_DNA"/>
</dbReference>
<feature type="compositionally biased region" description="Gly residues" evidence="1">
    <location>
        <begin position="256"/>
        <end position="274"/>
    </location>
</feature>
<dbReference type="AlphaFoldDB" id="A0A518HC47"/>
<dbReference type="KEGG" id="tpla:ElP_63930"/>
<feature type="region of interest" description="Disordered" evidence="1">
    <location>
        <begin position="1"/>
        <end position="66"/>
    </location>
</feature>
<evidence type="ECO:0000313" key="3">
    <source>
        <dbReference type="Proteomes" id="UP000317835"/>
    </source>
</evidence>
<protein>
    <submittedName>
        <fullName evidence="2">Uncharacterized protein</fullName>
    </submittedName>
</protein>
<feature type="compositionally biased region" description="Low complexity" evidence="1">
    <location>
        <begin position="49"/>
        <end position="63"/>
    </location>
</feature>
<evidence type="ECO:0000313" key="2">
    <source>
        <dbReference type="EMBL" id="QDV38438.1"/>
    </source>
</evidence>
<feature type="compositionally biased region" description="Basic and acidic residues" evidence="1">
    <location>
        <begin position="135"/>
        <end position="152"/>
    </location>
</feature>
<organism evidence="2 3">
    <name type="scientific">Tautonia plasticadhaerens</name>
    <dbReference type="NCBI Taxonomy" id="2527974"/>
    <lineage>
        <taxon>Bacteria</taxon>
        <taxon>Pseudomonadati</taxon>
        <taxon>Planctomycetota</taxon>
        <taxon>Planctomycetia</taxon>
        <taxon>Isosphaerales</taxon>
        <taxon>Isosphaeraceae</taxon>
        <taxon>Tautonia</taxon>
    </lineage>
</organism>
<feature type="region of interest" description="Disordered" evidence="1">
    <location>
        <begin position="135"/>
        <end position="177"/>
    </location>
</feature>
<sequence>MYPRRPRGINALPRRQSHPTRAAGRSRHTAPPPPSESVAVHRHPRSVRRGGAPAAVGAPTRRTPNLRNHRPAIALQKPKWLRSVSAHRAFAPSWAARVMGQSVTLLPKRRTRGPGEGTGSVRRWCAEPNLATPDERTRCEKPNGFVPRRDAATGRVSVPGSARRGGRRGQSPRMGCRFRAGRGSVRFRTGPAKPLKGFRENRLQNEKWLRSAPTRRRLRRPSPIVEPADRGGIIAPDAGDRRAGMGQARSVPPPGEAGGHGRSGIGREGLGSTIGTGDALRRAGRRGRTAGPSP</sequence>
<proteinExistence type="predicted"/>